<dbReference type="SUPFAM" id="SSF51215">
    <property type="entry name" value="Regulatory protein AraC"/>
    <property type="match status" value="1"/>
</dbReference>
<sequence>MPEIEIIRHPQIDGMRLFFDTVDYRTPHVHPEWELLWVLDGDLSVTCGQKNYLVAPGQMALLNPNQPHEFCKGEKSCTFLCLQVAPYRFPVTERLFVDSVYPENYLMPQEYQWVKKSMLGAMRTYLERPDYYELFCVGQTSLLLHRLLTRMPVRRMTAEEASDLERRNARLVRLIEFVDQNYMHKIRLSDFARMENRSMSYLSHFVRETMNQSFQDYVNTVRFHCACKLIAAGGHKMLDVCMESGFSDYRYFSKTFQQRVGMTPEAYSRQPRSPVQDETKIHHSLHSLERFYSLEKSLDLLCQFEAQYQ</sequence>
<dbReference type="InterPro" id="IPR018060">
    <property type="entry name" value="HTH_AraC"/>
</dbReference>
<dbReference type="PROSITE" id="PS01124">
    <property type="entry name" value="HTH_ARAC_FAMILY_2"/>
    <property type="match status" value="1"/>
</dbReference>
<dbReference type="InterPro" id="IPR037923">
    <property type="entry name" value="HTH-like"/>
</dbReference>
<evidence type="ECO:0000259" key="4">
    <source>
        <dbReference type="PROSITE" id="PS01124"/>
    </source>
</evidence>
<proteinExistence type="predicted"/>
<name>A0A212JS13_9FIRM</name>
<dbReference type="SMART" id="SM00342">
    <property type="entry name" value="HTH_ARAC"/>
    <property type="match status" value="1"/>
</dbReference>
<dbReference type="EMBL" id="FLUN01000001">
    <property type="protein sequence ID" value="SBW02239.1"/>
    <property type="molecule type" value="Genomic_DNA"/>
</dbReference>
<reference evidence="5" key="1">
    <citation type="submission" date="2016-04" db="EMBL/GenBank/DDBJ databases">
        <authorList>
            <person name="Evans L.H."/>
            <person name="Alamgir A."/>
            <person name="Owens N."/>
            <person name="Weber N.D."/>
            <person name="Virtaneva K."/>
            <person name="Barbian K."/>
            <person name="Babar A."/>
            <person name="Rosenke K."/>
        </authorList>
    </citation>
    <scope>NUCLEOTIDE SEQUENCE</scope>
    <source>
        <strain evidence="5">86</strain>
    </source>
</reference>
<keyword evidence="1" id="KW-0805">Transcription regulation</keyword>
<dbReference type="InterPro" id="IPR003313">
    <property type="entry name" value="AraC-bd"/>
</dbReference>
<dbReference type="SUPFAM" id="SSF46689">
    <property type="entry name" value="Homeodomain-like"/>
    <property type="match status" value="1"/>
</dbReference>
<evidence type="ECO:0000313" key="5">
    <source>
        <dbReference type="EMBL" id="SBW02239.1"/>
    </source>
</evidence>
<dbReference type="PANTHER" id="PTHR43280:SF2">
    <property type="entry name" value="HTH-TYPE TRANSCRIPTIONAL REGULATOR EXSA"/>
    <property type="match status" value="1"/>
</dbReference>
<dbReference type="Gene3D" id="1.10.10.60">
    <property type="entry name" value="Homeodomain-like"/>
    <property type="match status" value="2"/>
</dbReference>
<gene>
    <name evidence="5" type="ORF">KL86CLO1_11615</name>
</gene>
<dbReference type="Gene3D" id="2.60.120.10">
    <property type="entry name" value="Jelly Rolls"/>
    <property type="match status" value="1"/>
</dbReference>
<dbReference type="GO" id="GO:0043565">
    <property type="term" value="F:sequence-specific DNA binding"/>
    <property type="evidence" value="ECO:0007669"/>
    <property type="project" value="InterPro"/>
</dbReference>
<dbReference type="InterPro" id="IPR009057">
    <property type="entry name" value="Homeodomain-like_sf"/>
</dbReference>
<evidence type="ECO:0000256" key="3">
    <source>
        <dbReference type="ARBA" id="ARBA00023163"/>
    </source>
</evidence>
<keyword evidence="2" id="KW-0238">DNA-binding</keyword>
<organism evidence="5">
    <name type="scientific">uncultured Eubacteriales bacterium</name>
    <dbReference type="NCBI Taxonomy" id="172733"/>
    <lineage>
        <taxon>Bacteria</taxon>
        <taxon>Bacillati</taxon>
        <taxon>Bacillota</taxon>
        <taxon>Clostridia</taxon>
        <taxon>Eubacteriales</taxon>
        <taxon>environmental samples</taxon>
    </lineage>
</organism>
<evidence type="ECO:0000256" key="2">
    <source>
        <dbReference type="ARBA" id="ARBA00023125"/>
    </source>
</evidence>
<keyword evidence="3" id="KW-0804">Transcription</keyword>
<protein>
    <recommendedName>
        <fullName evidence="4">HTH araC/xylS-type domain-containing protein</fullName>
    </recommendedName>
</protein>
<accession>A0A212JS13</accession>
<evidence type="ECO:0000256" key="1">
    <source>
        <dbReference type="ARBA" id="ARBA00023015"/>
    </source>
</evidence>
<dbReference type="InterPro" id="IPR014710">
    <property type="entry name" value="RmlC-like_jellyroll"/>
</dbReference>
<dbReference type="PANTHER" id="PTHR43280">
    <property type="entry name" value="ARAC-FAMILY TRANSCRIPTIONAL REGULATOR"/>
    <property type="match status" value="1"/>
</dbReference>
<dbReference type="AlphaFoldDB" id="A0A212JS13"/>
<feature type="domain" description="HTH araC/xylS-type" evidence="4">
    <location>
        <begin position="172"/>
        <end position="270"/>
    </location>
</feature>
<dbReference type="Pfam" id="PF02311">
    <property type="entry name" value="AraC_binding"/>
    <property type="match status" value="1"/>
</dbReference>
<dbReference type="Pfam" id="PF12833">
    <property type="entry name" value="HTH_18"/>
    <property type="match status" value="1"/>
</dbReference>
<dbReference type="GO" id="GO:0003700">
    <property type="term" value="F:DNA-binding transcription factor activity"/>
    <property type="evidence" value="ECO:0007669"/>
    <property type="project" value="InterPro"/>
</dbReference>